<feature type="compositionally biased region" description="Polar residues" evidence="3">
    <location>
        <begin position="425"/>
        <end position="446"/>
    </location>
</feature>
<dbReference type="InterPro" id="IPR015915">
    <property type="entry name" value="Kelch-typ_b-propeller"/>
</dbReference>
<dbReference type="OrthoDB" id="45365at2759"/>
<evidence type="ECO:0000313" key="5">
    <source>
        <dbReference type="Proteomes" id="UP000738359"/>
    </source>
</evidence>
<dbReference type="SUPFAM" id="SSF117281">
    <property type="entry name" value="Kelch motif"/>
    <property type="match status" value="1"/>
</dbReference>
<keyword evidence="2" id="KW-0677">Repeat</keyword>
<dbReference type="SMART" id="SM00612">
    <property type="entry name" value="Kelch"/>
    <property type="match status" value="2"/>
</dbReference>
<dbReference type="Gene3D" id="2.120.10.80">
    <property type="entry name" value="Kelch-type beta propeller"/>
    <property type="match status" value="2"/>
</dbReference>
<dbReference type="PANTHER" id="PTHR46647">
    <property type="entry name" value="RAB9 EFFECTOR PROTEIN WITH KELCH MOTIFS"/>
    <property type="match status" value="1"/>
</dbReference>
<feature type="compositionally biased region" description="Polar residues" evidence="3">
    <location>
        <begin position="360"/>
        <end position="384"/>
    </location>
</feature>
<comment type="caution">
    <text evidence="4">The sequence shown here is derived from an EMBL/GenBank/DDBJ whole genome shotgun (WGS) entry which is preliminary data.</text>
</comment>
<accession>A0A9P6IV64</accession>
<protein>
    <submittedName>
        <fullName evidence="4">Negative regulator of mitotic exit</fullName>
    </submittedName>
</protein>
<dbReference type="Proteomes" id="UP000738359">
    <property type="component" value="Unassembled WGS sequence"/>
</dbReference>
<dbReference type="AlphaFoldDB" id="A0A9P6IV64"/>
<name>A0A9P6IV64_MORAP</name>
<sequence length="481" mass="52344">MSPMSPTSPYPGGGNGNPGMASQFPNGPPSPAQAHFPNIGGAPPASSSAALLATPQLFWSQRRVLGINPFPRFQHTSSITTNGTDIFLYGGSQRGTTKGDLFVIDSVSLQCQAISATGAEQPMAKSGHSAVNIGQYVIYFGGWDPMTGQCDDSLHVLHTARREWNKPPIQGPLPTPRHSHIGCNVGTTMYIFGGQIDDHYMDDINAFDMKTITQSPKWEKLEPQTESPPARSGHCAGVHEGRIYVFGGADAEYFYNDIWCFDPRALTWTPIPASGYLPTGRHGHACTVVDGTMYIFGGNSPDGTELNDAYAFRIQDRIYVLGGESEQTKQEDSAQIYYLEIRMTFGWKDGYTGPQAIPPRQTSTQKLVPNRAGTGSPQPYQQSLMDPPVGREVDRNSGQMQAPGRPERPDRPDRRLTQRPASPASFGSNPSLSISQQTSQLMNPQLGQRPITADCKGGSQPEYESADRSTCAADSDIRERK</sequence>
<dbReference type="EMBL" id="JAAAHY010001434">
    <property type="protein sequence ID" value="KAF9949222.1"/>
    <property type="molecule type" value="Genomic_DNA"/>
</dbReference>
<dbReference type="InterPro" id="IPR006652">
    <property type="entry name" value="Kelch_1"/>
</dbReference>
<evidence type="ECO:0000256" key="2">
    <source>
        <dbReference type="ARBA" id="ARBA00022737"/>
    </source>
</evidence>
<reference evidence="4" key="1">
    <citation type="journal article" date="2020" name="Fungal Divers.">
        <title>Resolving the Mortierellaceae phylogeny through synthesis of multi-gene phylogenetics and phylogenomics.</title>
        <authorList>
            <person name="Vandepol N."/>
            <person name="Liber J."/>
            <person name="Desiro A."/>
            <person name="Na H."/>
            <person name="Kennedy M."/>
            <person name="Barry K."/>
            <person name="Grigoriev I.V."/>
            <person name="Miller A.N."/>
            <person name="O'Donnell K."/>
            <person name="Stajich J.E."/>
            <person name="Bonito G."/>
        </authorList>
    </citation>
    <scope>NUCLEOTIDE SEQUENCE</scope>
    <source>
        <strain evidence="4">CK1249</strain>
    </source>
</reference>
<keyword evidence="5" id="KW-1185">Reference proteome</keyword>
<keyword evidence="1" id="KW-0880">Kelch repeat</keyword>
<dbReference type="PANTHER" id="PTHR46647:SF1">
    <property type="entry name" value="RAB9 EFFECTOR PROTEIN WITH KELCH MOTIFS"/>
    <property type="match status" value="1"/>
</dbReference>
<feature type="region of interest" description="Disordered" evidence="3">
    <location>
        <begin position="1"/>
        <end position="47"/>
    </location>
</feature>
<evidence type="ECO:0000256" key="3">
    <source>
        <dbReference type="SAM" id="MobiDB-lite"/>
    </source>
</evidence>
<evidence type="ECO:0000256" key="1">
    <source>
        <dbReference type="ARBA" id="ARBA00022441"/>
    </source>
</evidence>
<dbReference type="Pfam" id="PF24681">
    <property type="entry name" value="Kelch_KLHDC2_KLHL20_DRC7"/>
    <property type="match status" value="1"/>
</dbReference>
<gene>
    <name evidence="4" type="primary">KEL2_2</name>
    <name evidence="4" type="ORF">BGZ70_001872</name>
</gene>
<dbReference type="InterPro" id="IPR052124">
    <property type="entry name" value="Rab9_kelch_effector"/>
</dbReference>
<feature type="region of interest" description="Disordered" evidence="3">
    <location>
        <begin position="352"/>
        <end position="481"/>
    </location>
</feature>
<organism evidence="4 5">
    <name type="scientific">Mortierella alpina</name>
    <name type="common">Oleaginous fungus</name>
    <name type="synonym">Mortierella renispora</name>
    <dbReference type="NCBI Taxonomy" id="64518"/>
    <lineage>
        <taxon>Eukaryota</taxon>
        <taxon>Fungi</taxon>
        <taxon>Fungi incertae sedis</taxon>
        <taxon>Mucoromycota</taxon>
        <taxon>Mortierellomycotina</taxon>
        <taxon>Mortierellomycetes</taxon>
        <taxon>Mortierellales</taxon>
        <taxon>Mortierellaceae</taxon>
        <taxon>Mortierella</taxon>
    </lineage>
</organism>
<feature type="compositionally biased region" description="Basic and acidic residues" evidence="3">
    <location>
        <begin position="405"/>
        <end position="416"/>
    </location>
</feature>
<proteinExistence type="predicted"/>
<evidence type="ECO:0000313" key="4">
    <source>
        <dbReference type="EMBL" id="KAF9949222.1"/>
    </source>
</evidence>